<accession>A0ABR9BEL9</accession>
<gene>
    <name evidence="3" type="ORF">IFO67_18095</name>
</gene>
<keyword evidence="1" id="KW-0472">Membrane</keyword>
<sequence length="86" mass="9926">MQLTDKQLAYWRRTRMLTAALLAVWFGVTFVGAYYAIALNEFELFGFPLGFYAFAQGALIVYLAIIAIYVYVMNRLDHTYGVAERR</sequence>
<feature type="transmembrane region" description="Helical" evidence="1">
    <location>
        <begin position="49"/>
        <end position="72"/>
    </location>
</feature>
<evidence type="ECO:0000259" key="2">
    <source>
        <dbReference type="Pfam" id="PF13937"/>
    </source>
</evidence>
<dbReference type="RefSeq" id="WP_187719626.1">
    <property type="nucleotide sequence ID" value="NZ_JACTAH010000003.1"/>
</dbReference>
<dbReference type="Pfam" id="PF13937">
    <property type="entry name" value="DUF4212"/>
    <property type="match status" value="1"/>
</dbReference>
<evidence type="ECO:0000256" key="1">
    <source>
        <dbReference type="SAM" id="Phobius"/>
    </source>
</evidence>
<protein>
    <submittedName>
        <fullName evidence="3">DUF4212 domain-containing protein</fullName>
    </submittedName>
</protein>
<keyword evidence="4" id="KW-1185">Reference proteome</keyword>
<keyword evidence="1" id="KW-0812">Transmembrane</keyword>
<evidence type="ECO:0000313" key="3">
    <source>
        <dbReference type="EMBL" id="MBD8504808.1"/>
    </source>
</evidence>
<dbReference type="InterPro" id="IPR019886">
    <property type="entry name" value="Na_symporter_ssu"/>
</dbReference>
<reference evidence="4" key="1">
    <citation type="submission" date="2023-07" db="EMBL/GenBank/DDBJ databases">
        <title>Thauera sp. CAU 1555 isolated from sand of Yaerae Beach.</title>
        <authorList>
            <person name="Kim W."/>
        </authorList>
    </citation>
    <scope>NUCLEOTIDE SEQUENCE [LARGE SCALE GENOMIC DNA]</scope>
    <source>
        <strain evidence="4">CAU 1555</strain>
    </source>
</reference>
<dbReference type="NCBIfam" id="TIGR03647">
    <property type="entry name" value="Na_symport_sm"/>
    <property type="match status" value="1"/>
</dbReference>
<feature type="domain" description="Sodium symporter small subunit" evidence="2">
    <location>
        <begin position="9"/>
        <end position="82"/>
    </location>
</feature>
<evidence type="ECO:0000313" key="4">
    <source>
        <dbReference type="Proteomes" id="UP000603602"/>
    </source>
</evidence>
<name>A0ABR9BEL9_9RHOO</name>
<comment type="caution">
    <text evidence="3">The sequence shown here is derived from an EMBL/GenBank/DDBJ whole genome shotgun (WGS) entry which is preliminary data.</text>
</comment>
<dbReference type="EMBL" id="JACYTO010000003">
    <property type="protein sequence ID" value="MBD8504808.1"/>
    <property type="molecule type" value="Genomic_DNA"/>
</dbReference>
<keyword evidence="1" id="KW-1133">Transmembrane helix</keyword>
<dbReference type="Proteomes" id="UP000603602">
    <property type="component" value="Unassembled WGS sequence"/>
</dbReference>
<organism evidence="3 4">
    <name type="scientific">Thauera sedimentorum</name>
    <dbReference type="NCBI Taxonomy" id="2767595"/>
    <lineage>
        <taxon>Bacteria</taxon>
        <taxon>Pseudomonadati</taxon>
        <taxon>Pseudomonadota</taxon>
        <taxon>Betaproteobacteria</taxon>
        <taxon>Rhodocyclales</taxon>
        <taxon>Zoogloeaceae</taxon>
        <taxon>Thauera</taxon>
    </lineage>
</organism>
<feature type="transmembrane region" description="Helical" evidence="1">
    <location>
        <begin position="16"/>
        <end position="37"/>
    </location>
</feature>
<proteinExistence type="predicted"/>